<protein>
    <submittedName>
        <fullName evidence="1">Uncharacterized protein</fullName>
    </submittedName>
</protein>
<keyword evidence="2" id="KW-1185">Reference proteome</keyword>
<dbReference type="EMBL" id="ACKS01000011">
    <property type="protein sequence ID" value="EFA45387.1"/>
    <property type="molecule type" value="Genomic_DNA"/>
</dbReference>
<dbReference type="HOGENOM" id="CLU_3220065_0_0_10"/>
<gene>
    <name evidence="1" type="ORF">HMPREF0645_0170</name>
</gene>
<comment type="caution">
    <text evidence="1">The sequence shown here is derived from an EMBL/GenBank/DDBJ whole genome shotgun (WGS) entry which is preliminary data.</text>
</comment>
<dbReference type="AlphaFoldDB" id="D1PT85"/>
<reference evidence="1 2" key="1">
    <citation type="submission" date="2009-10" db="EMBL/GenBank/DDBJ databases">
        <authorList>
            <person name="Qin X."/>
            <person name="Bachman B."/>
            <person name="Battles P."/>
            <person name="Bell A."/>
            <person name="Bess C."/>
            <person name="Bickham C."/>
            <person name="Chaboub L."/>
            <person name="Chen D."/>
            <person name="Coyle M."/>
            <person name="Deiros D.R."/>
            <person name="Dinh H."/>
            <person name="Forbes L."/>
            <person name="Fowler G."/>
            <person name="Francisco L."/>
            <person name="Fu Q."/>
            <person name="Gubbala S."/>
            <person name="Hale W."/>
            <person name="Han Y."/>
            <person name="Hemphill L."/>
            <person name="Highlander S.K."/>
            <person name="Hirani K."/>
            <person name="Hogues M."/>
            <person name="Jackson L."/>
            <person name="Jakkamsetti A."/>
            <person name="Javaid M."/>
            <person name="Jiang H."/>
            <person name="Korchina V."/>
            <person name="Kovar C."/>
            <person name="Lara F."/>
            <person name="Lee S."/>
            <person name="Mata R."/>
            <person name="Mathew T."/>
            <person name="Moen C."/>
            <person name="Morales K."/>
            <person name="Munidasa M."/>
            <person name="Nazareth L."/>
            <person name="Ngo R."/>
            <person name="Nguyen L."/>
            <person name="Okwuonu G."/>
            <person name="Ongeri F."/>
            <person name="Patil S."/>
            <person name="Petrosino J."/>
            <person name="Pham C."/>
            <person name="Pham P."/>
            <person name="Pu L.-L."/>
            <person name="Puazo M."/>
            <person name="Raj R."/>
            <person name="Reid J."/>
            <person name="Rouhana J."/>
            <person name="Saada N."/>
            <person name="Shang Y."/>
            <person name="Simmons D."/>
            <person name="Thornton R."/>
            <person name="Warren J."/>
            <person name="Weissenberger G."/>
            <person name="Zhang J."/>
            <person name="Zhang L."/>
            <person name="Zhou C."/>
            <person name="Zhu D."/>
            <person name="Muzny D."/>
            <person name="Worley K."/>
            <person name="Gibbs R."/>
        </authorList>
    </citation>
    <scope>NUCLEOTIDE SEQUENCE [LARGE SCALE GENOMIC DNA]</scope>
    <source>
        <strain evidence="1 2">DSM 17361</strain>
    </source>
</reference>
<dbReference type="Proteomes" id="UP000003160">
    <property type="component" value="Unassembled WGS sequence"/>
</dbReference>
<proteinExistence type="predicted"/>
<organism evidence="1 2">
    <name type="scientific">Hallella bergensis DSM 17361</name>
    <dbReference type="NCBI Taxonomy" id="585502"/>
    <lineage>
        <taxon>Bacteria</taxon>
        <taxon>Pseudomonadati</taxon>
        <taxon>Bacteroidota</taxon>
        <taxon>Bacteroidia</taxon>
        <taxon>Bacteroidales</taxon>
        <taxon>Prevotellaceae</taxon>
        <taxon>Hallella</taxon>
    </lineage>
</organism>
<accession>D1PT85</accession>
<sequence>MAPCFDVSRGLAAVFSSETFELSLKNAIFADRQTNQQLLKQTKS</sequence>
<name>D1PT85_9BACT</name>
<evidence type="ECO:0000313" key="1">
    <source>
        <dbReference type="EMBL" id="EFA45387.1"/>
    </source>
</evidence>
<evidence type="ECO:0000313" key="2">
    <source>
        <dbReference type="Proteomes" id="UP000003160"/>
    </source>
</evidence>